<reference evidence="9 10" key="1">
    <citation type="submission" date="2023-07" db="EMBL/GenBank/DDBJ databases">
        <title>Genomic Encyclopedia of Type Strains, Phase IV (KMG-IV): sequencing the most valuable type-strain genomes for metagenomic binning, comparative biology and taxonomic classification.</title>
        <authorList>
            <person name="Goeker M."/>
        </authorList>
    </citation>
    <scope>NUCLEOTIDE SEQUENCE [LARGE SCALE GENOMIC DNA]</scope>
    <source>
        <strain evidence="9 10">DSM 19922</strain>
    </source>
</reference>
<keyword evidence="2" id="KW-0723">Serine/threonine-protein kinase</keyword>
<dbReference type="PANTHER" id="PTHR24343">
    <property type="entry name" value="SERINE/THREONINE KINASE"/>
    <property type="match status" value="1"/>
</dbReference>
<keyword evidence="10" id="KW-1185">Reference proteome</keyword>
<dbReference type="Proteomes" id="UP001244552">
    <property type="component" value="Unassembled WGS sequence"/>
</dbReference>
<feature type="domain" description="Protein kinase" evidence="8">
    <location>
        <begin position="4"/>
        <end position="292"/>
    </location>
</feature>
<accession>A0ABU0MTE1</accession>
<evidence type="ECO:0000256" key="6">
    <source>
        <dbReference type="ARBA" id="ARBA00022840"/>
    </source>
</evidence>
<feature type="transmembrane region" description="Helical" evidence="7">
    <location>
        <begin position="664"/>
        <end position="685"/>
    </location>
</feature>
<protein>
    <recommendedName>
        <fullName evidence="1">non-specific serine/threonine protein kinase</fullName>
        <ecNumber evidence="1">2.7.11.1</ecNumber>
    </recommendedName>
</protein>
<dbReference type="SMART" id="SM00220">
    <property type="entry name" value="S_TKc"/>
    <property type="match status" value="1"/>
</dbReference>
<evidence type="ECO:0000256" key="4">
    <source>
        <dbReference type="ARBA" id="ARBA00022741"/>
    </source>
</evidence>
<keyword evidence="7" id="KW-0472">Membrane</keyword>
<keyword evidence="5" id="KW-0418">Kinase</keyword>
<keyword evidence="3" id="KW-0808">Transferase</keyword>
<dbReference type="InterPro" id="IPR011009">
    <property type="entry name" value="Kinase-like_dom_sf"/>
</dbReference>
<keyword evidence="7" id="KW-1133">Transmembrane helix</keyword>
<proteinExistence type="predicted"/>
<evidence type="ECO:0000313" key="9">
    <source>
        <dbReference type="EMBL" id="MDQ0536715.1"/>
    </source>
</evidence>
<evidence type="ECO:0000256" key="1">
    <source>
        <dbReference type="ARBA" id="ARBA00012513"/>
    </source>
</evidence>
<dbReference type="RefSeq" id="WP_246513674.1">
    <property type="nucleotide sequence ID" value="NZ_JAGINO010000030.1"/>
</dbReference>
<dbReference type="EC" id="2.7.11.1" evidence="1"/>
<evidence type="ECO:0000256" key="7">
    <source>
        <dbReference type="SAM" id="Phobius"/>
    </source>
</evidence>
<organism evidence="9 10">
    <name type="scientific">Azospirillum picis</name>
    <dbReference type="NCBI Taxonomy" id="488438"/>
    <lineage>
        <taxon>Bacteria</taxon>
        <taxon>Pseudomonadati</taxon>
        <taxon>Pseudomonadota</taxon>
        <taxon>Alphaproteobacteria</taxon>
        <taxon>Rhodospirillales</taxon>
        <taxon>Azospirillaceae</taxon>
        <taxon>Azospirillum</taxon>
    </lineage>
</organism>
<evidence type="ECO:0000313" key="10">
    <source>
        <dbReference type="Proteomes" id="UP001244552"/>
    </source>
</evidence>
<sequence length="686" mass="74961">MPSDAQTATAGAAAMGAAAAPMANAEPVKLAERHEIQPGSPIPLLNTVGGNAFAAKALREKRIEPFAIIAHAAVLPRMDICSTVGSLDNPTHMRLLDWGLVDWPQDRGRRYCLVFEKPGGKRLMGSLNETLDPMPEDQLTRQIIHPLVSALKELSSRGVVHGAIRPTNMFYRDLAGGGLMLGDCVTSQPGYSQPVLLETVERGMASPAGRGTGTVADDLYSLGVTLLILALGRNPVAGLDDEAVLQTKIERGSYPALVQQLRLPLAINEVVRGLLVDDPKQRWTLNDLDLWVAGRRLSPKQPQISRRAARPLEFQGSEYWHCRTLARAFARQAPAAASVIESGELDKWLRRSMGDEVRAEAVGNAIQTASSGKGGNQGDRLVARVCIALDPTAPIRYRGRAMMPDGIATMLADAFMRGESPQAVAEVIANQLPMFWVNVQTDFKPEFVPLVQSFDQLRGYLDRSSYGLGVERLLYEMNPTMPCMSGLVAKQLPTNPAELLRALDWLAGGGERHKDPIDRHVAAFLAARHKRGDELLYTQLGSGVEPMRRVIAMLTILSDVQARTGVDGLTHLASWVVALLDPAFRRFHNRPQQQEVRKMADAAAHNGRLTELLKVVDDPEALRRDRLEFEAAQVAYREADAEMEKVRHTIADRNSIIETSGRQVAAIVSSLLSTVLVAGIILLFAF</sequence>
<keyword evidence="7" id="KW-0812">Transmembrane</keyword>
<evidence type="ECO:0000256" key="5">
    <source>
        <dbReference type="ARBA" id="ARBA00022777"/>
    </source>
</evidence>
<evidence type="ECO:0000256" key="2">
    <source>
        <dbReference type="ARBA" id="ARBA00022527"/>
    </source>
</evidence>
<dbReference type="Gene3D" id="1.10.510.10">
    <property type="entry name" value="Transferase(Phosphotransferase) domain 1"/>
    <property type="match status" value="1"/>
</dbReference>
<keyword evidence="6" id="KW-0067">ATP-binding</keyword>
<evidence type="ECO:0000256" key="3">
    <source>
        <dbReference type="ARBA" id="ARBA00022679"/>
    </source>
</evidence>
<dbReference type="SUPFAM" id="SSF56112">
    <property type="entry name" value="Protein kinase-like (PK-like)"/>
    <property type="match status" value="1"/>
</dbReference>
<keyword evidence="4" id="KW-0547">Nucleotide-binding</keyword>
<evidence type="ECO:0000259" key="8">
    <source>
        <dbReference type="PROSITE" id="PS50011"/>
    </source>
</evidence>
<dbReference type="InterPro" id="IPR000719">
    <property type="entry name" value="Prot_kinase_dom"/>
</dbReference>
<name>A0ABU0MTE1_9PROT</name>
<dbReference type="PROSITE" id="PS50011">
    <property type="entry name" value="PROTEIN_KINASE_DOM"/>
    <property type="match status" value="1"/>
</dbReference>
<gene>
    <name evidence="9" type="ORF">QO018_005613</name>
</gene>
<comment type="caution">
    <text evidence="9">The sequence shown here is derived from an EMBL/GenBank/DDBJ whole genome shotgun (WGS) entry which is preliminary data.</text>
</comment>
<dbReference type="EMBL" id="JAUSVU010000030">
    <property type="protein sequence ID" value="MDQ0536715.1"/>
    <property type="molecule type" value="Genomic_DNA"/>
</dbReference>